<feature type="transmembrane region" description="Helical" evidence="1">
    <location>
        <begin position="87"/>
        <end position="109"/>
    </location>
</feature>
<dbReference type="GO" id="GO:0004175">
    <property type="term" value="F:endopeptidase activity"/>
    <property type="evidence" value="ECO:0007669"/>
    <property type="project" value="UniProtKB-ARBA"/>
</dbReference>
<evidence type="ECO:0000259" key="2">
    <source>
        <dbReference type="Pfam" id="PF02517"/>
    </source>
</evidence>
<accession>E3T6Z1</accession>
<dbReference type="Pfam" id="PF02517">
    <property type="entry name" value="Rce1-like"/>
    <property type="match status" value="1"/>
</dbReference>
<reference evidence="3" key="1">
    <citation type="submission" date="2009-12" db="EMBL/GenBank/DDBJ databases">
        <authorList>
            <person name="Kielak A."/>
            <person name="van Veen J.A."/>
            <person name="Kowalchuk G.A."/>
        </authorList>
    </citation>
    <scope>NUCLEOTIDE SEQUENCE</scope>
</reference>
<keyword evidence="1" id="KW-0472">Membrane</keyword>
<sequence length="289" mass="32777">MEIEEQIENRRFIPVSHVEADAILKSLPTPDDPPFTPIEGIGLWIVSVVLIVFVPGFLLLPYLLSLDPPITDPEQIVAFAKTDPTSIFLQIVGILPAHILTLALAWLIVTRFKRYSFRETLGWETGRFRWWHYCILLGGFMVLASGVNTYFPEQENELLRMLQSSRAAVYIVAFIATFTAPVVEEVVYRGVLYSAFQRRFGILASFVFVTFLFAIVHVPQYYPSYSTIFLLFLLSLTLTSVRVKTGNLLPCIILHTLFNGLQSAMLILEPYMTKETIPDQAAGIIAWLR</sequence>
<protein>
    <recommendedName>
        <fullName evidence="2">CAAX prenyl protease 2/Lysostaphin resistance protein A-like domain-containing protein</fullName>
    </recommendedName>
</protein>
<dbReference type="InterPro" id="IPR003675">
    <property type="entry name" value="Rce1/LyrA-like_dom"/>
</dbReference>
<proteinExistence type="predicted"/>
<feature type="transmembrane region" description="Helical" evidence="1">
    <location>
        <begin position="167"/>
        <end position="188"/>
    </location>
</feature>
<feature type="domain" description="CAAX prenyl protease 2/Lysostaphin resistance protein A-like" evidence="2">
    <location>
        <begin position="170"/>
        <end position="260"/>
    </location>
</feature>
<evidence type="ECO:0000313" key="3">
    <source>
        <dbReference type="EMBL" id="ADC36085.1"/>
    </source>
</evidence>
<dbReference type="GO" id="GO:0080120">
    <property type="term" value="P:CAAX-box protein maturation"/>
    <property type="evidence" value="ECO:0007669"/>
    <property type="project" value="UniProtKB-ARBA"/>
</dbReference>
<feature type="transmembrane region" description="Helical" evidence="1">
    <location>
        <begin position="41"/>
        <end position="64"/>
    </location>
</feature>
<dbReference type="EMBL" id="GU260711">
    <property type="protein sequence ID" value="ADC36085.1"/>
    <property type="molecule type" value="Genomic_DNA"/>
</dbReference>
<organism evidence="3">
    <name type="scientific">uncultured bacterium 164</name>
    <dbReference type="NCBI Taxonomy" id="698382"/>
    <lineage>
        <taxon>Bacteria</taxon>
        <taxon>environmental samples</taxon>
    </lineage>
</organism>
<keyword evidence="1" id="KW-1133">Transmembrane helix</keyword>
<name>E3T6Z1_9BACT</name>
<reference evidence="3" key="2">
    <citation type="journal article" date="2010" name="Appl. Environ. Microbiol.">
        <title>Comparative analysis of acidobacterial genomic fragments from terrestrial and aquatic metagenomic libraries, with emphasis on acidobacteria subdivision 6.</title>
        <authorList>
            <person name="Kielak A.M."/>
            <person name="van Veen J.A."/>
            <person name="Kowalchuk G.A."/>
        </authorList>
    </citation>
    <scope>NUCLEOTIDE SEQUENCE</scope>
</reference>
<dbReference type="PANTHER" id="PTHR43592">
    <property type="entry name" value="CAAX AMINO TERMINAL PROTEASE"/>
    <property type="match status" value="1"/>
</dbReference>
<feature type="transmembrane region" description="Helical" evidence="1">
    <location>
        <begin position="224"/>
        <end position="241"/>
    </location>
</feature>
<keyword evidence="1" id="KW-0812">Transmembrane</keyword>
<dbReference type="PANTHER" id="PTHR43592:SF15">
    <property type="entry name" value="CAAX AMINO TERMINAL PROTEASE FAMILY PROTEIN"/>
    <property type="match status" value="1"/>
</dbReference>
<feature type="transmembrane region" description="Helical" evidence="1">
    <location>
        <begin position="130"/>
        <end position="147"/>
    </location>
</feature>
<evidence type="ECO:0000256" key="1">
    <source>
        <dbReference type="SAM" id="Phobius"/>
    </source>
</evidence>
<dbReference type="AlphaFoldDB" id="E3T6Z1"/>
<feature type="transmembrane region" description="Helical" evidence="1">
    <location>
        <begin position="200"/>
        <end position="218"/>
    </location>
</feature>